<dbReference type="EMBL" id="BARS01027787">
    <property type="protein sequence ID" value="GAG01117.1"/>
    <property type="molecule type" value="Genomic_DNA"/>
</dbReference>
<sequence>GKKVISLNFDLGPLFKNYEEEKQLIYAKQPEKVIDLIKRILKSDFNKEVRKHV</sequence>
<gene>
    <name evidence="1" type="ORF">S01H1_43614</name>
</gene>
<name>X0UPB7_9ZZZZ</name>
<dbReference type="AlphaFoldDB" id="X0UPB7"/>
<feature type="non-terminal residue" evidence="1">
    <location>
        <position position="1"/>
    </location>
</feature>
<accession>X0UPB7</accession>
<protein>
    <submittedName>
        <fullName evidence="1">Uncharacterized protein</fullName>
    </submittedName>
</protein>
<evidence type="ECO:0000313" key="1">
    <source>
        <dbReference type="EMBL" id="GAG01117.1"/>
    </source>
</evidence>
<reference evidence="1" key="1">
    <citation type="journal article" date="2014" name="Front. Microbiol.">
        <title>High frequency of phylogenetically diverse reductive dehalogenase-homologous genes in deep subseafloor sedimentary metagenomes.</title>
        <authorList>
            <person name="Kawai M."/>
            <person name="Futagami T."/>
            <person name="Toyoda A."/>
            <person name="Takaki Y."/>
            <person name="Nishi S."/>
            <person name="Hori S."/>
            <person name="Arai W."/>
            <person name="Tsubouchi T."/>
            <person name="Morono Y."/>
            <person name="Uchiyama I."/>
            <person name="Ito T."/>
            <person name="Fujiyama A."/>
            <person name="Inagaki F."/>
            <person name="Takami H."/>
        </authorList>
    </citation>
    <scope>NUCLEOTIDE SEQUENCE</scope>
    <source>
        <strain evidence="1">Expedition CK06-06</strain>
    </source>
</reference>
<organism evidence="1">
    <name type="scientific">marine sediment metagenome</name>
    <dbReference type="NCBI Taxonomy" id="412755"/>
    <lineage>
        <taxon>unclassified sequences</taxon>
        <taxon>metagenomes</taxon>
        <taxon>ecological metagenomes</taxon>
    </lineage>
</organism>
<comment type="caution">
    <text evidence="1">The sequence shown here is derived from an EMBL/GenBank/DDBJ whole genome shotgun (WGS) entry which is preliminary data.</text>
</comment>
<proteinExistence type="predicted"/>